<dbReference type="EMBL" id="CP144748">
    <property type="protein sequence ID" value="WVZ71876.1"/>
    <property type="molecule type" value="Genomic_DNA"/>
</dbReference>
<sequence length="664" mass="71097">MADEQKGLIRHTANSAVAFWRHVSAGARSLLLAVHHRGLRGVDPDPVLVPLGDVDEDEQVDGAEHGEQPVEVVEPADVDVLRQPRRPARGVVPRGGVHGGVERGRHEAAEPAGDGGVRGAHAAHGVGRLLVQELEQRDEAEHLGHADEAVLDEQPVGAEVRHGREEEGQVAVPDGVPAAVALEDPRPGDGEHGEEEAQPDALQLGRAVRVAREAPGQRREGLVVERQDEEDGEAGEDGHARHREVQRRHAGVERVGLLHRQREELGEHHAQHHRARRHGKQPQQDLDLLHLRHRAQPPRVHRLLLTAGAAAGSEVAFQLQRGLVKPPEVVGVVDLGAAPDGGLGAGDLVEADEVAAVEGRVPLPEGGDEDLRHPRERAAPRHAVPVQRRADEEERVGGAHGERERAERGGPSAVHLDVHHGRERGDGADGDGEVEEVEESVEAALVPRAPLVELIGAEGGDAGPDPRGPERRHVQRRLEVRHLPRPRRLAPAQQHGQRVAPFLGGHERRHAGADGERDEAQQVHGGEGGDGPVPAEVGVGEESPQHGGGLGDAKEVVDGVGGAGEGAVHDLEHEDDHVDGEAEVGHALRHLVAEDEEGGRPAAGPRQVRDRLAAEVDRRGAHRGGRRLVAAAEWRPPSGEAALVALQEVRAQLLALLSRRRERC</sequence>
<name>A0AAQ3WSL4_PASNO</name>
<feature type="compositionally biased region" description="Basic and acidic residues" evidence="1">
    <location>
        <begin position="467"/>
        <end position="482"/>
    </location>
</feature>
<dbReference type="AlphaFoldDB" id="A0AAQ3WSL4"/>
<evidence type="ECO:0000313" key="3">
    <source>
        <dbReference type="Proteomes" id="UP001341281"/>
    </source>
</evidence>
<evidence type="ECO:0000313" key="2">
    <source>
        <dbReference type="EMBL" id="WVZ71876.1"/>
    </source>
</evidence>
<feature type="compositionally biased region" description="Basic residues" evidence="1">
    <location>
        <begin position="240"/>
        <end position="249"/>
    </location>
</feature>
<feature type="region of interest" description="Disordered" evidence="1">
    <location>
        <begin position="226"/>
        <end position="249"/>
    </location>
</feature>
<proteinExistence type="predicted"/>
<organism evidence="2 3">
    <name type="scientific">Paspalum notatum var. saurae</name>
    <dbReference type="NCBI Taxonomy" id="547442"/>
    <lineage>
        <taxon>Eukaryota</taxon>
        <taxon>Viridiplantae</taxon>
        <taxon>Streptophyta</taxon>
        <taxon>Embryophyta</taxon>
        <taxon>Tracheophyta</taxon>
        <taxon>Spermatophyta</taxon>
        <taxon>Magnoliopsida</taxon>
        <taxon>Liliopsida</taxon>
        <taxon>Poales</taxon>
        <taxon>Poaceae</taxon>
        <taxon>PACMAD clade</taxon>
        <taxon>Panicoideae</taxon>
        <taxon>Andropogonodae</taxon>
        <taxon>Paspaleae</taxon>
        <taxon>Paspalinae</taxon>
        <taxon>Paspalum</taxon>
    </lineage>
</organism>
<feature type="compositionally biased region" description="Basic and acidic residues" evidence="1">
    <location>
        <begin position="510"/>
        <end position="521"/>
    </location>
</feature>
<feature type="compositionally biased region" description="Basic and acidic residues" evidence="1">
    <location>
        <begin position="369"/>
        <end position="379"/>
    </location>
</feature>
<feature type="compositionally biased region" description="Basic and acidic residues" evidence="1">
    <location>
        <begin position="416"/>
        <end position="427"/>
    </location>
</feature>
<evidence type="ECO:0000256" key="1">
    <source>
        <dbReference type="SAM" id="MobiDB-lite"/>
    </source>
</evidence>
<feature type="region of interest" description="Disordered" evidence="1">
    <location>
        <begin position="361"/>
        <end position="437"/>
    </location>
</feature>
<keyword evidence="3" id="KW-1185">Reference proteome</keyword>
<feature type="compositionally biased region" description="Basic and acidic residues" evidence="1">
    <location>
        <begin position="388"/>
        <end position="408"/>
    </location>
</feature>
<protein>
    <submittedName>
        <fullName evidence="2">Uncharacterized protein</fullName>
    </submittedName>
</protein>
<gene>
    <name evidence="2" type="ORF">U9M48_020408</name>
</gene>
<feature type="region of interest" description="Disordered" evidence="1">
    <location>
        <begin position="456"/>
        <end position="565"/>
    </location>
</feature>
<feature type="compositionally biased region" description="Acidic residues" evidence="1">
    <location>
        <begin position="428"/>
        <end position="437"/>
    </location>
</feature>
<reference evidence="2 3" key="1">
    <citation type="submission" date="2024-02" db="EMBL/GenBank/DDBJ databases">
        <title>High-quality chromosome-scale genome assembly of Pensacola bahiagrass (Paspalum notatum Flugge var. saurae).</title>
        <authorList>
            <person name="Vega J.M."/>
            <person name="Podio M."/>
            <person name="Orjuela J."/>
            <person name="Siena L.A."/>
            <person name="Pessino S.C."/>
            <person name="Combes M.C."/>
            <person name="Mariac C."/>
            <person name="Albertini E."/>
            <person name="Pupilli F."/>
            <person name="Ortiz J.P.A."/>
            <person name="Leblanc O."/>
        </authorList>
    </citation>
    <scope>NUCLEOTIDE SEQUENCE [LARGE SCALE GENOMIC DNA]</scope>
    <source>
        <strain evidence="2">R1</strain>
        <tissue evidence="2">Leaf</tissue>
    </source>
</reference>
<dbReference type="Proteomes" id="UP001341281">
    <property type="component" value="Chromosome 04"/>
</dbReference>
<accession>A0AAQ3WSL4</accession>
<feature type="region of interest" description="Disordered" evidence="1">
    <location>
        <begin position="180"/>
        <end position="201"/>
    </location>
</feature>